<dbReference type="GO" id="GO:0000976">
    <property type="term" value="F:transcription cis-regulatory region binding"/>
    <property type="evidence" value="ECO:0007669"/>
    <property type="project" value="TreeGrafter"/>
</dbReference>
<organism evidence="6 7">
    <name type="scientific">Agrobacterium tumefaciens</name>
    <dbReference type="NCBI Taxonomy" id="358"/>
    <lineage>
        <taxon>Bacteria</taxon>
        <taxon>Pseudomonadati</taxon>
        <taxon>Pseudomonadota</taxon>
        <taxon>Alphaproteobacteria</taxon>
        <taxon>Hyphomicrobiales</taxon>
        <taxon>Rhizobiaceae</taxon>
        <taxon>Rhizobium/Agrobacterium group</taxon>
        <taxon>Agrobacterium</taxon>
        <taxon>Agrobacterium tumefaciens complex</taxon>
    </lineage>
</organism>
<sequence length="300" mass="33332">MIRFALSSFDIKHLRTFLAVVEHGGVSSAAYRLNASISSISRDLSALEDRLGLQLCRRGRSGFALTPHGEEVHRAANELLSNIHSFELTVQSTRQSLAGTFTLGVIDNVVTNPNAGVIAALAEMHRLFPGMLINVSVHTVSVIDVLVRDNKVDFAITSQPEGFEQLQYCPAFIEEHRLYISRLSPYYEQAMDVLRGPRLGSDTAVPYISRDFRTDEFQAFERKYPLQIAARGSTLESVVASVLAGVGCALLPSHFVKQVGEGNLVEIETPDTPVQIQFHFVYRRDNADRRAVRALLDRFS</sequence>
<dbReference type="SUPFAM" id="SSF53850">
    <property type="entry name" value="Periplasmic binding protein-like II"/>
    <property type="match status" value="1"/>
</dbReference>
<dbReference type="RefSeq" id="WP_104680124.1">
    <property type="nucleotide sequence ID" value="NZ_CP026925.1"/>
</dbReference>
<dbReference type="InterPro" id="IPR036388">
    <property type="entry name" value="WH-like_DNA-bd_sf"/>
</dbReference>
<dbReference type="SUPFAM" id="SSF46785">
    <property type="entry name" value="Winged helix' DNA-binding domain"/>
    <property type="match status" value="1"/>
</dbReference>
<protein>
    <submittedName>
        <fullName evidence="6">Transcriptional regulator</fullName>
    </submittedName>
</protein>
<dbReference type="Pfam" id="PF03466">
    <property type="entry name" value="LysR_substrate"/>
    <property type="match status" value="1"/>
</dbReference>
<dbReference type="InterPro" id="IPR005119">
    <property type="entry name" value="LysR_subst-bd"/>
</dbReference>
<dbReference type="InterPro" id="IPR000847">
    <property type="entry name" value="LysR_HTH_N"/>
</dbReference>
<evidence type="ECO:0000259" key="5">
    <source>
        <dbReference type="PROSITE" id="PS50931"/>
    </source>
</evidence>
<evidence type="ECO:0000256" key="3">
    <source>
        <dbReference type="ARBA" id="ARBA00023125"/>
    </source>
</evidence>
<name>A0A2L2LKX4_AGRTU</name>
<dbReference type="EMBL" id="CP026925">
    <property type="protein sequence ID" value="AVH45000.1"/>
    <property type="molecule type" value="Genomic_DNA"/>
</dbReference>
<evidence type="ECO:0000256" key="4">
    <source>
        <dbReference type="ARBA" id="ARBA00023163"/>
    </source>
</evidence>
<dbReference type="CDD" id="cd05466">
    <property type="entry name" value="PBP2_LTTR_substrate"/>
    <property type="match status" value="1"/>
</dbReference>
<reference evidence="6 7" key="1">
    <citation type="submission" date="2018-02" db="EMBL/GenBank/DDBJ databases">
        <title>Complete genome sequence of Agrobacterium tumefaciens 1D1609.</title>
        <authorList>
            <person name="Cho S.-T."/>
            <person name="Haryono M."/>
            <person name="Chang H.-H."/>
            <person name="Santos M.N."/>
            <person name="Lai E.-M."/>
            <person name="Kuo C.-H."/>
        </authorList>
    </citation>
    <scope>NUCLEOTIDE SEQUENCE [LARGE SCALE GENOMIC DNA]</scope>
    <source>
        <strain evidence="6 7">1D1609</strain>
    </source>
</reference>
<gene>
    <name evidence="6" type="ORF">At1D1609_49610</name>
</gene>
<evidence type="ECO:0000256" key="2">
    <source>
        <dbReference type="ARBA" id="ARBA00023015"/>
    </source>
</evidence>
<evidence type="ECO:0000256" key="1">
    <source>
        <dbReference type="ARBA" id="ARBA00009437"/>
    </source>
</evidence>
<dbReference type="PANTHER" id="PTHR30126:SF98">
    <property type="entry name" value="HTH-TYPE TRANSCRIPTIONAL ACTIVATOR BAUR"/>
    <property type="match status" value="1"/>
</dbReference>
<keyword evidence="3" id="KW-0238">DNA-binding</keyword>
<dbReference type="InterPro" id="IPR036390">
    <property type="entry name" value="WH_DNA-bd_sf"/>
</dbReference>
<comment type="similarity">
    <text evidence="1">Belongs to the LysR transcriptional regulatory family.</text>
</comment>
<dbReference type="PROSITE" id="PS50931">
    <property type="entry name" value="HTH_LYSR"/>
    <property type="match status" value="1"/>
</dbReference>
<dbReference type="Gene3D" id="1.10.10.10">
    <property type="entry name" value="Winged helix-like DNA-binding domain superfamily/Winged helix DNA-binding domain"/>
    <property type="match status" value="1"/>
</dbReference>
<evidence type="ECO:0000313" key="7">
    <source>
        <dbReference type="Proteomes" id="UP000237717"/>
    </source>
</evidence>
<dbReference type="AlphaFoldDB" id="A0A2L2LKX4"/>
<dbReference type="Proteomes" id="UP000237717">
    <property type="component" value="Chromosome II"/>
</dbReference>
<proteinExistence type="inferred from homology"/>
<dbReference type="PANTHER" id="PTHR30126">
    <property type="entry name" value="HTH-TYPE TRANSCRIPTIONAL REGULATOR"/>
    <property type="match status" value="1"/>
</dbReference>
<feature type="domain" description="HTH lysR-type" evidence="5">
    <location>
        <begin position="9"/>
        <end position="66"/>
    </location>
</feature>
<dbReference type="Gene3D" id="3.40.190.290">
    <property type="match status" value="1"/>
</dbReference>
<accession>A0A2L2LKX4</accession>
<keyword evidence="4" id="KW-0804">Transcription</keyword>
<evidence type="ECO:0000313" key="6">
    <source>
        <dbReference type="EMBL" id="AVH45000.1"/>
    </source>
</evidence>
<keyword evidence="2" id="KW-0805">Transcription regulation</keyword>
<dbReference type="GO" id="GO:0003700">
    <property type="term" value="F:DNA-binding transcription factor activity"/>
    <property type="evidence" value="ECO:0007669"/>
    <property type="project" value="InterPro"/>
</dbReference>
<dbReference type="Pfam" id="PF00126">
    <property type="entry name" value="HTH_1"/>
    <property type="match status" value="1"/>
</dbReference>